<dbReference type="EMBL" id="JAKIKU010000002">
    <property type="protein sequence ID" value="MCL1044573.1"/>
    <property type="molecule type" value="Genomic_DNA"/>
</dbReference>
<dbReference type="SUPFAM" id="SSF52540">
    <property type="entry name" value="P-loop containing nucleoside triphosphate hydrolases"/>
    <property type="match status" value="1"/>
</dbReference>
<dbReference type="Proteomes" id="UP001202134">
    <property type="component" value="Unassembled WGS sequence"/>
</dbReference>
<accession>A0ABT0KLG1</accession>
<dbReference type="InterPro" id="IPR050079">
    <property type="entry name" value="DEAD_box_RNA_helicase"/>
</dbReference>
<proteinExistence type="inferred from homology"/>
<dbReference type="RefSeq" id="WP_248954914.1">
    <property type="nucleotide sequence ID" value="NZ_JAKIKU010000002.1"/>
</dbReference>
<keyword evidence="4 6" id="KW-0067">ATP-binding</keyword>
<evidence type="ECO:0000256" key="2">
    <source>
        <dbReference type="ARBA" id="ARBA00022801"/>
    </source>
</evidence>
<evidence type="ECO:0000313" key="10">
    <source>
        <dbReference type="EMBL" id="MCL1044573.1"/>
    </source>
</evidence>
<evidence type="ECO:0000256" key="3">
    <source>
        <dbReference type="ARBA" id="ARBA00022806"/>
    </source>
</evidence>
<feature type="domain" description="Helicase C-terminal" evidence="9">
    <location>
        <begin position="217"/>
        <end position="382"/>
    </location>
</feature>
<evidence type="ECO:0000256" key="1">
    <source>
        <dbReference type="ARBA" id="ARBA00022741"/>
    </source>
</evidence>
<reference evidence="10 11" key="1">
    <citation type="submission" date="2022-01" db="EMBL/GenBank/DDBJ databases">
        <title>Whole genome-based taxonomy of the Shewanellaceae.</title>
        <authorList>
            <person name="Martin-Rodriguez A.J."/>
        </authorList>
    </citation>
    <scope>NUCLEOTIDE SEQUENCE [LARGE SCALE GENOMIC DNA]</scope>
    <source>
        <strain evidence="10 11">DSM 24955</strain>
    </source>
</reference>
<feature type="region of interest" description="Disordered" evidence="7">
    <location>
        <begin position="373"/>
        <end position="413"/>
    </location>
</feature>
<dbReference type="PROSITE" id="PS00039">
    <property type="entry name" value="DEAD_ATP_HELICASE"/>
    <property type="match status" value="1"/>
</dbReference>
<gene>
    <name evidence="10" type="ORF">L2737_04390</name>
</gene>
<keyword evidence="3 6" id="KW-0347">Helicase</keyword>
<keyword evidence="2 6" id="KW-0378">Hydrolase</keyword>
<comment type="similarity">
    <text evidence="5 6">Belongs to the DEAD box helicase family.</text>
</comment>
<dbReference type="Pfam" id="PF00271">
    <property type="entry name" value="Helicase_C"/>
    <property type="match status" value="1"/>
</dbReference>
<dbReference type="InterPro" id="IPR000629">
    <property type="entry name" value="RNA-helicase_DEAD-box_CS"/>
</dbReference>
<dbReference type="CDD" id="cd18787">
    <property type="entry name" value="SF2_C_DEAD"/>
    <property type="match status" value="1"/>
</dbReference>
<evidence type="ECO:0000259" key="9">
    <source>
        <dbReference type="PROSITE" id="PS51194"/>
    </source>
</evidence>
<dbReference type="InterPro" id="IPR011545">
    <property type="entry name" value="DEAD/DEAH_box_helicase_dom"/>
</dbReference>
<feature type="compositionally biased region" description="Polar residues" evidence="7">
    <location>
        <begin position="404"/>
        <end position="413"/>
    </location>
</feature>
<dbReference type="SMART" id="SM00487">
    <property type="entry name" value="DEXDc"/>
    <property type="match status" value="1"/>
</dbReference>
<evidence type="ECO:0000313" key="11">
    <source>
        <dbReference type="Proteomes" id="UP001202134"/>
    </source>
</evidence>
<feature type="domain" description="Helicase ATP-binding" evidence="8">
    <location>
        <begin position="31"/>
        <end position="205"/>
    </location>
</feature>
<sequence>MSFSSFSLNPKLVDALPASVLKPSEIQKQAIPKIIQGQDVMALAQTGSGKTYAFGLPILHSMSQKPIQKLSQKLLALVIVPTRELATQVAGDLSRVGADLDLRVEVVCGGEDTELQIERLSTPANLIVATPGRLLALVNQGAVDFAALEHLVLDEADRLLDMGFIADIKSLIALMPTRQTLLFSATMPEPLLQFTQQILARDAIRLESNVVNTAVEDITQTIYHINKGSKAKAVIDLIKRNNWSQVLVFVNAKGDADALCKKIHKAKLTAASLHGDKDQALRTDTLNQFKAKQLTVLVATDVMARGIHIDALPVVINFELPEQAAVYIHRIGRTARAGLSGCAISLICHAEMPRLNAIRELSQLSVPVSELEGFPVTDKPIDPNSKRPPKDKQANRRTAKKRSASQFSKKQIR</sequence>
<dbReference type="PROSITE" id="PS51194">
    <property type="entry name" value="HELICASE_CTER"/>
    <property type="match status" value="1"/>
</dbReference>
<evidence type="ECO:0000259" key="8">
    <source>
        <dbReference type="PROSITE" id="PS51192"/>
    </source>
</evidence>
<dbReference type="Gene3D" id="3.40.50.300">
    <property type="entry name" value="P-loop containing nucleotide triphosphate hydrolases"/>
    <property type="match status" value="2"/>
</dbReference>
<dbReference type="PANTHER" id="PTHR47959:SF2">
    <property type="entry name" value="ATP-DEPENDENT RNA HELICASE DEAD BOX FAMILY"/>
    <property type="match status" value="1"/>
</dbReference>
<dbReference type="Pfam" id="PF00270">
    <property type="entry name" value="DEAD"/>
    <property type="match status" value="1"/>
</dbReference>
<dbReference type="SMART" id="SM00490">
    <property type="entry name" value="HELICc"/>
    <property type="match status" value="1"/>
</dbReference>
<dbReference type="InterPro" id="IPR044742">
    <property type="entry name" value="DEAD/DEAH_RhlB"/>
</dbReference>
<dbReference type="InterPro" id="IPR014001">
    <property type="entry name" value="Helicase_ATP-bd"/>
</dbReference>
<dbReference type="InterPro" id="IPR027417">
    <property type="entry name" value="P-loop_NTPase"/>
</dbReference>
<evidence type="ECO:0000256" key="6">
    <source>
        <dbReference type="RuleBase" id="RU000492"/>
    </source>
</evidence>
<dbReference type="PROSITE" id="PS51192">
    <property type="entry name" value="HELICASE_ATP_BIND_1"/>
    <property type="match status" value="1"/>
</dbReference>
<organism evidence="10 11">
    <name type="scientific">Shewanella electrodiphila</name>
    <dbReference type="NCBI Taxonomy" id="934143"/>
    <lineage>
        <taxon>Bacteria</taxon>
        <taxon>Pseudomonadati</taxon>
        <taxon>Pseudomonadota</taxon>
        <taxon>Gammaproteobacteria</taxon>
        <taxon>Alteromonadales</taxon>
        <taxon>Shewanellaceae</taxon>
        <taxon>Shewanella</taxon>
    </lineage>
</organism>
<protein>
    <submittedName>
        <fullName evidence="10">DEAD/DEAH box helicase</fullName>
    </submittedName>
</protein>
<feature type="compositionally biased region" description="Basic and acidic residues" evidence="7">
    <location>
        <begin position="379"/>
        <end position="394"/>
    </location>
</feature>
<dbReference type="CDD" id="cd00268">
    <property type="entry name" value="DEADc"/>
    <property type="match status" value="1"/>
</dbReference>
<dbReference type="PANTHER" id="PTHR47959">
    <property type="entry name" value="ATP-DEPENDENT RNA HELICASE RHLE-RELATED"/>
    <property type="match status" value="1"/>
</dbReference>
<evidence type="ECO:0000256" key="5">
    <source>
        <dbReference type="ARBA" id="ARBA00038437"/>
    </source>
</evidence>
<comment type="caution">
    <text evidence="10">The sequence shown here is derived from an EMBL/GenBank/DDBJ whole genome shotgun (WGS) entry which is preliminary data.</text>
</comment>
<name>A0ABT0KLG1_9GAMM</name>
<dbReference type="GO" id="GO:0004386">
    <property type="term" value="F:helicase activity"/>
    <property type="evidence" value="ECO:0007669"/>
    <property type="project" value="UniProtKB-KW"/>
</dbReference>
<evidence type="ECO:0000256" key="7">
    <source>
        <dbReference type="SAM" id="MobiDB-lite"/>
    </source>
</evidence>
<evidence type="ECO:0000256" key="4">
    <source>
        <dbReference type="ARBA" id="ARBA00022840"/>
    </source>
</evidence>
<keyword evidence="11" id="KW-1185">Reference proteome</keyword>
<keyword evidence="1 6" id="KW-0547">Nucleotide-binding</keyword>
<dbReference type="InterPro" id="IPR001650">
    <property type="entry name" value="Helicase_C-like"/>
</dbReference>